<organism evidence="7 8">
    <name type="scientific">Cudoniella acicularis</name>
    <dbReference type="NCBI Taxonomy" id="354080"/>
    <lineage>
        <taxon>Eukaryota</taxon>
        <taxon>Fungi</taxon>
        <taxon>Dikarya</taxon>
        <taxon>Ascomycota</taxon>
        <taxon>Pezizomycotina</taxon>
        <taxon>Leotiomycetes</taxon>
        <taxon>Helotiales</taxon>
        <taxon>Tricladiaceae</taxon>
        <taxon>Cudoniella</taxon>
    </lineage>
</organism>
<evidence type="ECO:0000313" key="7">
    <source>
        <dbReference type="EMBL" id="KAF4629643.1"/>
    </source>
</evidence>
<evidence type="ECO:0000259" key="6">
    <source>
        <dbReference type="PROSITE" id="PS00434"/>
    </source>
</evidence>
<protein>
    <recommendedName>
        <fullName evidence="6">HSF-type DNA-binding domain-containing protein</fullName>
    </recommendedName>
</protein>
<sequence length="580" mass="64092">MDPPDERAQRAFLSEPDPSQTTAQTIPIIQPPILQTSTPSPGDPMEVTPPVSAMMGPPARTSPDHETNGIHDHMGMGDQPSSGSLAGPNAAAAAAAAGGQQPKVVQTAFIHKLYNMLEDQSIQHLISWSNSAESFVMSPSNDFSKVLSQYFKHTNISSFVRQLNMYGFHKVSDVFHTGSPESPLWEFKHGNGNFKRGDLVGLREIKRRASRHALVHRDSYSAPKPPLSQPGTPAEPIHSMQDSTESRLTNLEHTLYDMHARLQRSEDNSQFLHVRNQIVMDALSRSLQLNHDMSRAVLSLVPNPETPLHRDVVNMQAEIQRQADIIRSMEEPPEPPFSGSRPYFSQLSLDNAPVSPRQMPQDDPRRAPTLGVPPRNNFYRPPVPSHLSITPRRYGSIGASTAQSSPSSLRSQAPPPPPLPHPLAAVQSPPTNLPRRHTSADIRNVQGWQANTSPFASGQSSSQWPSSPKRTPTAMNEDQRIRDSFSSYSLTNASSSQSRADNSRPTTPPFSNGNTAEYLNSWSWGGSRDKTPTGLLKDSSGPPTRRGSMAHILNPAETAERDEEHEEDMREEDRKRKRLQ</sequence>
<dbReference type="SMART" id="SM00415">
    <property type="entry name" value="HSF"/>
    <property type="match status" value="1"/>
</dbReference>
<dbReference type="PROSITE" id="PS00434">
    <property type="entry name" value="HSF_DOMAIN"/>
    <property type="match status" value="1"/>
</dbReference>
<feature type="compositionally biased region" description="Low complexity" evidence="5">
    <location>
        <begin position="457"/>
        <end position="468"/>
    </location>
</feature>
<feature type="region of interest" description="Disordered" evidence="5">
    <location>
        <begin position="1"/>
        <end position="89"/>
    </location>
</feature>
<feature type="compositionally biased region" description="Polar residues" evidence="5">
    <location>
        <begin position="484"/>
        <end position="524"/>
    </location>
</feature>
<evidence type="ECO:0000256" key="5">
    <source>
        <dbReference type="SAM" id="MobiDB-lite"/>
    </source>
</evidence>
<name>A0A8H4RIK2_9HELO</name>
<evidence type="ECO:0000313" key="8">
    <source>
        <dbReference type="Proteomes" id="UP000566819"/>
    </source>
</evidence>
<feature type="domain" description="HSF-type DNA-binding" evidence="6">
    <location>
        <begin position="147"/>
        <end position="171"/>
    </location>
</feature>
<feature type="region of interest" description="Disordered" evidence="5">
    <location>
        <begin position="451"/>
        <end position="580"/>
    </location>
</feature>
<evidence type="ECO:0000256" key="2">
    <source>
        <dbReference type="ARBA" id="ARBA00023125"/>
    </source>
</evidence>
<dbReference type="Gene3D" id="1.10.10.10">
    <property type="entry name" value="Winged helix-like DNA-binding domain superfamily/Winged helix DNA-binding domain"/>
    <property type="match status" value="1"/>
</dbReference>
<dbReference type="FunFam" id="1.10.10.10:FF:000229">
    <property type="entry name" value="HSF-type DNA-binding domain protein"/>
    <property type="match status" value="1"/>
</dbReference>
<dbReference type="GO" id="GO:0043565">
    <property type="term" value="F:sequence-specific DNA binding"/>
    <property type="evidence" value="ECO:0007669"/>
    <property type="project" value="InterPro"/>
</dbReference>
<dbReference type="AlphaFoldDB" id="A0A8H4RIK2"/>
<dbReference type="PANTHER" id="PTHR10015:SF396">
    <property type="entry name" value="FLOCCULATION SUPPRESSION PROTEIN"/>
    <property type="match status" value="1"/>
</dbReference>
<reference evidence="7 8" key="1">
    <citation type="submission" date="2020-03" db="EMBL/GenBank/DDBJ databases">
        <title>Draft Genome Sequence of Cudoniella acicularis.</title>
        <authorList>
            <person name="Buettner E."/>
            <person name="Kellner H."/>
        </authorList>
    </citation>
    <scope>NUCLEOTIDE SEQUENCE [LARGE SCALE GENOMIC DNA]</scope>
    <source>
        <strain evidence="7 8">DSM 108380</strain>
    </source>
</reference>
<feature type="compositionally biased region" description="Low complexity" evidence="5">
    <location>
        <begin position="399"/>
        <end position="412"/>
    </location>
</feature>
<feature type="region of interest" description="Disordered" evidence="5">
    <location>
        <begin position="329"/>
        <end position="437"/>
    </location>
</feature>
<keyword evidence="2" id="KW-0238">DNA-binding</keyword>
<feature type="region of interest" description="Disordered" evidence="5">
    <location>
        <begin position="213"/>
        <end position="239"/>
    </location>
</feature>
<keyword evidence="8" id="KW-1185">Reference proteome</keyword>
<feature type="compositionally biased region" description="Basic and acidic residues" evidence="5">
    <location>
        <begin position="62"/>
        <end position="75"/>
    </location>
</feature>
<evidence type="ECO:0000256" key="4">
    <source>
        <dbReference type="RuleBase" id="RU004020"/>
    </source>
</evidence>
<dbReference type="GO" id="GO:0005634">
    <property type="term" value="C:nucleus"/>
    <property type="evidence" value="ECO:0007669"/>
    <property type="project" value="UniProtKB-SubCell"/>
</dbReference>
<keyword evidence="3" id="KW-0539">Nucleus</keyword>
<dbReference type="InterPro" id="IPR036390">
    <property type="entry name" value="WH_DNA-bd_sf"/>
</dbReference>
<comment type="caution">
    <text evidence="7">The sequence shown here is derived from an EMBL/GenBank/DDBJ whole genome shotgun (WGS) entry which is preliminary data.</text>
</comment>
<evidence type="ECO:0000256" key="3">
    <source>
        <dbReference type="ARBA" id="ARBA00023242"/>
    </source>
</evidence>
<feature type="compositionally biased region" description="Low complexity" evidence="5">
    <location>
        <begin position="18"/>
        <end position="39"/>
    </location>
</feature>
<dbReference type="PANTHER" id="PTHR10015">
    <property type="entry name" value="HEAT SHOCK TRANSCRIPTION FACTOR"/>
    <property type="match status" value="1"/>
</dbReference>
<proteinExistence type="inferred from homology"/>
<dbReference type="Pfam" id="PF00447">
    <property type="entry name" value="HSF_DNA-bind"/>
    <property type="match status" value="1"/>
</dbReference>
<dbReference type="OrthoDB" id="60033at2759"/>
<gene>
    <name evidence="7" type="ORF">G7Y89_g8500</name>
</gene>
<dbReference type="InterPro" id="IPR000232">
    <property type="entry name" value="HSF_DNA-bd"/>
</dbReference>
<dbReference type="GO" id="GO:0003700">
    <property type="term" value="F:DNA-binding transcription factor activity"/>
    <property type="evidence" value="ECO:0007669"/>
    <property type="project" value="InterPro"/>
</dbReference>
<accession>A0A8H4RIK2</accession>
<dbReference type="EMBL" id="JAAMPI010000648">
    <property type="protein sequence ID" value="KAF4629643.1"/>
    <property type="molecule type" value="Genomic_DNA"/>
</dbReference>
<dbReference type="PRINTS" id="PR00056">
    <property type="entry name" value="HSFDOMAIN"/>
</dbReference>
<evidence type="ECO:0000256" key="1">
    <source>
        <dbReference type="ARBA" id="ARBA00004123"/>
    </source>
</evidence>
<dbReference type="SUPFAM" id="SSF46785">
    <property type="entry name" value="Winged helix' DNA-binding domain"/>
    <property type="match status" value="1"/>
</dbReference>
<comment type="subcellular location">
    <subcellularLocation>
        <location evidence="1">Nucleus</location>
    </subcellularLocation>
</comment>
<comment type="similarity">
    <text evidence="4">Belongs to the HSF family.</text>
</comment>
<dbReference type="InterPro" id="IPR036388">
    <property type="entry name" value="WH-like_DNA-bd_sf"/>
</dbReference>
<dbReference type="Proteomes" id="UP000566819">
    <property type="component" value="Unassembled WGS sequence"/>
</dbReference>